<comment type="caution">
    <text evidence="1">The sequence shown here is derived from an EMBL/GenBank/DDBJ whole genome shotgun (WGS) entry which is preliminary data.</text>
</comment>
<name>A0A1Q9CHV7_SYMMI</name>
<reference evidence="1 2" key="1">
    <citation type="submission" date="2016-02" db="EMBL/GenBank/DDBJ databases">
        <title>Genome analysis of coral dinoflagellate symbionts highlights evolutionary adaptations to a symbiotic lifestyle.</title>
        <authorList>
            <person name="Aranda M."/>
            <person name="Li Y."/>
            <person name="Liew Y.J."/>
            <person name="Baumgarten S."/>
            <person name="Simakov O."/>
            <person name="Wilson M."/>
            <person name="Piel J."/>
            <person name="Ashoor H."/>
            <person name="Bougouffa S."/>
            <person name="Bajic V.B."/>
            <person name="Ryu T."/>
            <person name="Ravasi T."/>
            <person name="Bayer T."/>
            <person name="Micklem G."/>
            <person name="Kim H."/>
            <person name="Bhak J."/>
            <person name="Lajeunesse T.C."/>
            <person name="Voolstra C.R."/>
        </authorList>
    </citation>
    <scope>NUCLEOTIDE SEQUENCE [LARGE SCALE GENOMIC DNA]</scope>
    <source>
        <strain evidence="1 2">CCMP2467</strain>
    </source>
</reference>
<gene>
    <name evidence="1" type="ORF">AK812_SmicGene36829</name>
</gene>
<dbReference type="AlphaFoldDB" id="A0A1Q9CHV7"/>
<protein>
    <submittedName>
        <fullName evidence="1">Uncharacterized protein</fullName>
    </submittedName>
</protein>
<organism evidence="1 2">
    <name type="scientific">Symbiodinium microadriaticum</name>
    <name type="common">Dinoflagellate</name>
    <name type="synonym">Zooxanthella microadriatica</name>
    <dbReference type="NCBI Taxonomy" id="2951"/>
    <lineage>
        <taxon>Eukaryota</taxon>
        <taxon>Sar</taxon>
        <taxon>Alveolata</taxon>
        <taxon>Dinophyceae</taxon>
        <taxon>Suessiales</taxon>
        <taxon>Symbiodiniaceae</taxon>
        <taxon>Symbiodinium</taxon>
    </lineage>
</organism>
<sequence>MALRHNAPHGPVAQLYEKRRHLGNAINLGDLRLGGQRPVVAGWVGKMSDVARLAMVPNPLRQAYPWDADFLKGVLRNIEEHQTLSLRGWGQELAAAHRCSFLSFEGASPVAMTDYALGYSGASAAGALLSFLLTLSGFLVPWWTATEPAELAPIVTEVSLWTSNTRWTLRKDGSSFDLWRKKRKQATHAFNYDLTAGQRRAKAPEVGHVADFCVKDTAGSAAELFCARARCCGVVGAV</sequence>
<dbReference type="EMBL" id="LSRX01001186">
    <property type="protein sequence ID" value="OLP82510.1"/>
    <property type="molecule type" value="Genomic_DNA"/>
</dbReference>
<dbReference type="Proteomes" id="UP000186817">
    <property type="component" value="Unassembled WGS sequence"/>
</dbReference>
<proteinExistence type="predicted"/>
<accession>A0A1Q9CHV7</accession>
<evidence type="ECO:0000313" key="1">
    <source>
        <dbReference type="EMBL" id="OLP82510.1"/>
    </source>
</evidence>
<evidence type="ECO:0000313" key="2">
    <source>
        <dbReference type="Proteomes" id="UP000186817"/>
    </source>
</evidence>
<keyword evidence="2" id="KW-1185">Reference proteome</keyword>